<gene>
    <name evidence="1" type="ORF">OLEA9_A104473</name>
</gene>
<dbReference type="Gramene" id="OE9A104473T2">
    <property type="protein sequence ID" value="OE9A104473C2"/>
    <property type="gene ID" value="OE9A104473"/>
</dbReference>
<proteinExistence type="predicted"/>
<organism evidence="1 2">
    <name type="scientific">Olea europaea subsp. europaea</name>
    <dbReference type="NCBI Taxonomy" id="158383"/>
    <lineage>
        <taxon>Eukaryota</taxon>
        <taxon>Viridiplantae</taxon>
        <taxon>Streptophyta</taxon>
        <taxon>Embryophyta</taxon>
        <taxon>Tracheophyta</taxon>
        <taxon>Spermatophyta</taxon>
        <taxon>Magnoliopsida</taxon>
        <taxon>eudicotyledons</taxon>
        <taxon>Gunneridae</taxon>
        <taxon>Pentapetalae</taxon>
        <taxon>asterids</taxon>
        <taxon>lamiids</taxon>
        <taxon>Lamiales</taxon>
        <taxon>Oleaceae</taxon>
        <taxon>Oleeae</taxon>
        <taxon>Olea</taxon>
    </lineage>
</organism>
<dbReference type="EMBL" id="CACTIH010001975">
    <property type="protein sequence ID" value="CAA2970482.1"/>
    <property type="molecule type" value="Genomic_DNA"/>
</dbReference>
<protein>
    <submittedName>
        <fullName evidence="1">Uncharacterized protein</fullName>
    </submittedName>
</protein>
<reference evidence="1 2" key="1">
    <citation type="submission" date="2019-12" db="EMBL/GenBank/DDBJ databases">
        <authorList>
            <person name="Alioto T."/>
            <person name="Alioto T."/>
            <person name="Gomez Garrido J."/>
        </authorList>
    </citation>
    <scope>NUCLEOTIDE SEQUENCE [LARGE SCALE GENOMIC DNA]</scope>
</reference>
<dbReference type="Gene3D" id="3.30.559.30">
    <property type="entry name" value="Nonribosomal peptide synthetase, condensation domain"/>
    <property type="match status" value="1"/>
</dbReference>
<name>A0A8S0QWI5_OLEEU</name>
<dbReference type="PANTHER" id="PTHR34375">
    <property type="entry name" value="GATA ZINC FINGER PROTEIN-RELATED"/>
    <property type="match status" value="1"/>
</dbReference>
<dbReference type="PANTHER" id="PTHR34375:SF3">
    <property type="entry name" value="CONDENSATION DOMAIN-CONTAINING PROTEIN"/>
    <property type="match status" value="1"/>
</dbReference>
<dbReference type="Proteomes" id="UP000594638">
    <property type="component" value="Unassembled WGS sequence"/>
</dbReference>
<dbReference type="AlphaFoldDB" id="A0A8S0QWI5"/>
<dbReference type="OrthoDB" id="439993at2759"/>
<evidence type="ECO:0000313" key="1">
    <source>
        <dbReference type="EMBL" id="CAA2970482.1"/>
    </source>
</evidence>
<evidence type="ECO:0000313" key="2">
    <source>
        <dbReference type="Proteomes" id="UP000594638"/>
    </source>
</evidence>
<keyword evidence="2" id="KW-1185">Reference proteome</keyword>
<comment type="caution">
    <text evidence="1">The sequence shown here is derived from an EMBL/GenBank/DDBJ whole genome shotgun (WGS) entry which is preliminary data.</text>
</comment>
<accession>A0A8S0QWI5</accession>
<sequence>MAGTKDQKTKLFQPKSRVMGRTEHSWCRAVTCGTGVTVLGLQMTKPPFGISVLHNVLAKLQSSHPLLGSKLHYDTSTKQFSFLNTDVAPPVKINSFDPSSTLELLKKLSDKGNSNNLSPFHLLLEHELNSNKWSDPSSFPSNGIDVMFASVYTLPDAKCVIVLRFHTVICDRTTAVSLLRELMELAKDGDGGKDEVQKGIEIDTEGNLGIEDLIPSGLAKKTFWVHGMDMLGYSVNSLRLTNLKFKNVKWPRCSEVVRLQMNTQDTDRILVGCKSRGIKLCGALAAAGLIAAHSSKSNSDQTKKKYGVVTLTDCRSILEPPLSSHQFGFYHSAILNIHTVKGTESLWDLAKKSYMAFADYKKFNKHFSDMADLNFLMCKAIENPGLTASSSLRSSFISVFEDPVFDNSNEMQKELGVEDYMGCASIHGVGPSIAIFDTVRGGELDCLCVYPSPLHSREQINELVDHMKRVLIDASLIA</sequence>
<dbReference type="SUPFAM" id="SSF52777">
    <property type="entry name" value="CoA-dependent acyltransferases"/>
    <property type="match status" value="1"/>
</dbReference>